<feature type="domain" description="Protein kinase" evidence="9">
    <location>
        <begin position="3"/>
        <end position="266"/>
    </location>
</feature>
<evidence type="ECO:0000256" key="2">
    <source>
        <dbReference type="ARBA" id="ARBA00022527"/>
    </source>
</evidence>
<dbReference type="InterPro" id="IPR011009">
    <property type="entry name" value="Kinase-like_dom_sf"/>
</dbReference>
<evidence type="ECO:0000313" key="10">
    <source>
        <dbReference type="EMBL" id="OAD75334.1"/>
    </source>
</evidence>
<dbReference type="PROSITE" id="PS50011">
    <property type="entry name" value="PROTEIN_KINASE_DOM"/>
    <property type="match status" value="1"/>
</dbReference>
<dbReference type="InterPro" id="IPR008271">
    <property type="entry name" value="Ser/Thr_kinase_AS"/>
</dbReference>
<keyword evidence="11" id="KW-1185">Reference proteome</keyword>
<organism evidence="10 11">
    <name type="scientific">Phycomyces blakesleeanus (strain ATCC 8743b / DSM 1359 / FGSC 10004 / NBRC 33097 / NRRL 1555)</name>
    <dbReference type="NCBI Taxonomy" id="763407"/>
    <lineage>
        <taxon>Eukaryota</taxon>
        <taxon>Fungi</taxon>
        <taxon>Fungi incertae sedis</taxon>
        <taxon>Mucoromycota</taxon>
        <taxon>Mucoromycotina</taxon>
        <taxon>Mucoromycetes</taxon>
        <taxon>Mucorales</taxon>
        <taxon>Phycomycetaceae</taxon>
        <taxon>Phycomyces</taxon>
    </lineage>
</organism>
<dbReference type="RefSeq" id="XP_018293374.1">
    <property type="nucleotide sequence ID" value="XM_018428809.1"/>
</dbReference>
<proteinExistence type="inferred from homology"/>
<dbReference type="OrthoDB" id="541276at2759"/>
<dbReference type="GO" id="GO:0004674">
    <property type="term" value="F:protein serine/threonine kinase activity"/>
    <property type="evidence" value="ECO:0007669"/>
    <property type="project" value="UniProtKB-KW"/>
</dbReference>
<dbReference type="GO" id="GO:0035556">
    <property type="term" value="P:intracellular signal transduction"/>
    <property type="evidence" value="ECO:0007669"/>
    <property type="project" value="TreeGrafter"/>
</dbReference>
<dbReference type="GO" id="GO:0005737">
    <property type="term" value="C:cytoplasm"/>
    <property type="evidence" value="ECO:0007669"/>
    <property type="project" value="TreeGrafter"/>
</dbReference>
<dbReference type="SUPFAM" id="SSF56112">
    <property type="entry name" value="Protein kinase-like (PK-like)"/>
    <property type="match status" value="1"/>
</dbReference>
<evidence type="ECO:0000256" key="8">
    <source>
        <dbReference type="RuleBase" id="RU000304"/>
    </source>
</evidence>
<dbReference type="Gene3D" id="1.10.510.10">
    <property type="entry name" value="Transferase(Phosphotransferase) domain 1"/>
    <property type="match status" value="1"/>
</dbReference>
<dbReference type="GeneID" id="28989715"/>
<dbReference type="PANTHER" id="PTHR24346">
    <property type="entry name" value="MAP/MICROTUBULE AFFINITY-REGULATING KINASE"/>
    <property type="match status" value="1"/>
</dbReference>
<evidence type="ECO:0000256" key="5">
    <source>
        <dbReference type="ARBA" id="ARBA00022777"/>
    </source>
</evidence>
<feature type="non-terminal residue" evidence="10">
    <location>
        <position position="266"/>
    </location>
</feature>
<protein>
    <recommendedName>
        <fullName evidence="9">Protein kinase domain-containing protein</fullName>
    </recommendedName>
</protein>
<evidence type="ECO:0000256" key="4">
    <source>
        <dbReference type="ARBA" id="ARBA00022741"/>
    </source>
</evidence>
<dbReference type="AlphaFoldDB" id="A0A167N8M1"/>
<dbReference type="EMBL" id="KV440977">
    <property type="protein sequence ID" value="OAD75334.1"/>
    <property type="molecule type" value="Genomic_DNA"/>
</dbReference>
<name>A0A167N8M1_PHYB8</name>
<dbReference type="InterPro" id="IPR017441">
    <property type="entry name" value="Protein_kinase_ATP_BS"/>
</dbReference>
<dbReference type="STRING" id="763407.A0A167N8M1"/>
<evidence type="ECO:0000256" key="1">
    <source>
        <dbReference type="ARBA" id="ARBA00010791"/>
    </source>
</evidence>
<keyword evidence="4 7" id="KW-0547">Nucleotide-binding</keyword>
<dbReference type="VEuPathDB" id="FungiDB:PHYBLDRAFT_12154"/>
<evidence type="ECO:0000313" key="11">
    <source>
        <dbReference type="Proteomes" id="UP000077315"/>
    </source>
</evidence>
<gene>
    <name evidence="10" type="ORF">PHYBLDRAFT_12154</name>
</gene>
<accession>A0A167N8M1</accession>
<dbReference type="InterPro" id="IPR000719">
    <property type="entry name" value="Prot_kinase_dom"/>
</dbReference>
<dbReference type="SMART" id="SM00220">
    <property type="entry name" value="S_TKc"/>
    <property type="match status" value="1"/>
</dbReference>
<dbReference type="Proteomes" id="UP000077315">
    <property type="component" value="Unassembled WGS sequence"/>
</dbReference>
<sequence length="266" mass="29789">NTIRLVDIIGTGAYGVVFIGQHIHTNQRYAVKWVLGTKTTENEISIHSQLPSHQNVLSLVLVTTEPAGVFIVLEYAPGGDLFAAITKAHEIVGDNHAIRHVFLQILSAVQHCHQNGVFHRDLKPENVLLFPNLLVKLADFGLATTRTVSADFGCGSIFYYSPECQGASFRKDQKRKAYGCQQSDVWSLGVILINLVVGRNPWKEANLQDPTFKAYVRKPRHFFRSILPVISDELDSILSRIFCIDPARRISLPELRILILGCRTFT</sequence>
<dbReference type="GO" id="GO:0005524">
    <property type="term" value="F:ATP binding"/>
    <property type="evidence" value="ECO:0007669"/>
    <property type="project" value="UniProtKB-UniRule"/>
</dbReference>
<dbReference type="InParanoid" id="A0A167N8M1"/>
<dbReference type="PANTHER" id="PTHR24346:SF82">
    <property type="entry name" value="KP78A-RELATED"/>
    <property type="match status" value="1"/>
</dbReference>
<dbReference type="PROSITE" id="PS00108">
    <property type="entry name" value="PROTEIN_KINASE_ST"/>
    <property type="match status" value="1"/>
</dbReference>
<keyword evidence="6 7" id="KW-0067">ATP-binding</keyword>
<evidence type="ECO:0000256" key="7">
    <source>
        <dbReference type="PROSITE-ProRule" id="PRU10141"/>
    </source>
</evidence>
<keyword evidence="2 8" id="KW-0723">Serine/threonine-protein kinase</keyword>
<keyword evidence="3" id="KW-0808">Transferase</keyword>
<keyword evidence="5" id="KW-0418">Kinase</keyword>
<dbReference type="PROSITE" id="PS00107">
    <property type="entry name" value="PROTEIN_KINASE_ATP"/>
    <property type="match status" value="1"/>
</dbReference>
<evidence type="ECO:0000259" key="9">
    <source>
        <dbReference type="PROSITE" id="PS50011"/>
    </source>
</evidence>
<evidence type="ECO:0000256" key="6">
    <source>
        <dbReference type="ARBA" id="ARBA00022840"/>
    </source>
</evidence>
<feature type="non-terminal residue" evidence="10">
    <location>
        <position position="1"/>
    </location>
</feature>
<reference evidence="11" key="1">
    <citation type="submission" date="2015-06" db="EMBL/GenBank/DDBJ databases">
        <title>Expansion of signal transduction pathways in fungi by whole-genome duplication.</title>
        <authorList>
            <consortium name="DOE Joint Genome Institute"/>
            <person name="Corrochano L.M."/>
            <person name="Kuo A."/>
            <person name="Marcet-Houben M."/>
            <person name="Polaino S."/>
            <person name="Salamov A."/>
            <person name="Villalobos J.M."/>
            <person name="Alvarez M.I."/>
            <person name="Avalos J."/>
            <person name="Benito E.P."/>
            <person name="Benoit I."/>
            <person name="Burger G."/>
            <person name="Camino L.P."/>
            <person name="Canovas D."/>
            <person name="Cerda-Olmedo E."/>
            <person name="Cheng J.-F."/>
            <person name="Dominguez A."/>
            <person name="Elias M."/>
            <person name="Eslava A.P."/>
            <person name="Glaser F."/>
            <person name="Grimwood J."/>
            <person name="Gutierrez G."/>
            <person name="Heitman J."/>
            <person name="Henrissat B."/>
            <person name="Iturriaga E.A."/>
            <person name="Lang B.F."/>
            <person name="Lavin J.L."/>
            <person name="Lee S."/>
            <person name="Li W."/>
            <person name="Lindquist E."/>
            <person name="Lopez-Garcia S."/>
            <person name="Luque E.M."/>
            <person name="Marcos A.T."/>
            <person name="Martin J."/>
            <person name="McCluskey K."/>
            <person name="Medina H.R."/>
            <person name="Miralles-Duran A."/>
            <person name="Miyazaki A."/>
            <person name="Munoz-Torres E."/>
            <person name="Oguiza J.A."/>
            <person name="Ohm R."/>
            <person name="Olmedo M."/>
            <person name="Orejas M."/>
            <person name="Ortiz-Castellanos L."/>
            <person name="Pisabarro A.G."/>
            <person name="Rodriguez-Romero J."/>
            <person name="Ruiz-Herrera J."/>
            <person name="Ruiz-Vazquez R."/>
            <person name="Sanz C."/>
            <person name="Schackwitz W."/>
            <person name="Schmutz J."/>
            <person name="Shahriari M."/>
            <person name="Shelest E."/>
            <person name="Silva-Franco F."/>
            <person name="Soanes D."/>
            <person name="Syed K."/>
            <person name="Tagua V.G."/>
            <person name="Talbot N.J."/>
            <person name="Thon M."/>
            <person name="De vries R.P."/>
            <person name="Wiebenga A."/>
            <person name="Yadav J.S."/>
            <person name="Braun E.L."/>
            <person name="Baker S."/>
            <person name="Garre V."/>
            <person name="Horwitz B."/>
            <person name="Torres-Martinez S."/>
            <person name="Idnurm A."/>
            <person name="Herrera-Estrella A."/>
            <person name="Gabaldon T."/>
            <person name="Grigoriev I.V."/>
        </authorList>
    </citation>
    <scope>NUCLEOTIDE SEQUENCE [LARGE SCALE GENOMIC DNA]</scope>
    <source>
        <strain evidence="11">NRRL 1555(-)</strain>
    </source>
</reference>
<evidence type="ECO:0000256" key="3">
    <source>
        <dbReference type="ARBA" id="ARBA00022679"/>
    </source>
</evidence>
<comment type="similarity">
    <text evidence="1">Belongs to the protein kinase superfamily. CAMK Ser/Thr protein kinase family. NIM1 subfamily.</text>
</comment>
<feature type="binding site" evidence="7">
    <location>
        <position position="32"/>
    </location>
    <ligand>
        <name>ATP</name>
        <dbReference type="ChEBI" id="CHEBI:30616"/>
    </ligand>
</feature>
<dbReference type="Pfam" id="PF00069">
    <property type="entry name" value="Pkinase"/>
    <property type="match status" value="1"/>
</dbReference>